<dbReference type="AlphaFoldDB" id="A0A396S5T7"/>
<dbReference type="InterPro" id="IPR029068">
    <property type="entry name" value="Glyas_Bleomycin-R_OHBP_Dase"/>
</dbReference>
<dbReference type="EMBL" id="QWEI01000006">
    <property type="protein sequence ID" value="RHW35857.1"/>
    <property type="molecule type" value="Genomic_DNA"/>
</dbReference>
<gene>
    <name evidence="2" type="ORF">D1B33_12205</name>
</gene>
<dbReference type="PROSITE" id="PS51819">
    <property type="entry name" value="VOC"/>
    <property type="match status" value="1"/>
</dbReference>
<dbReference type="RefSeq" id="WP_118876676.1">
    <property type="nucleotide sequence ID" value="NZ_QWEI01000006.1"/>
</dbReference>
<protein>
    <submittedName>
        <fullName evidence="2">VOC family protein</fullName>
    </submittedName>
</protein>
<name>A0A396S5T7_9BACL</name>
<evidence type="ECO:0000313" key="2">
    <source>
        <dbReference type="EMBL" id="RHW35857.1"/>
    </source>
</evidence>
<reference evidence="2 3" key="1">
    <citation type="submission" date="2018-08" db="EMBL/GenBank/DDBJ databases">
        <title>Lysinibacillus sp. YLB-03 draft genome sequence.</title>
        <authorList>
            <person name="Yu L."/>
        </authorList>
    </citation>
    <scope>NUCLEOTIDE SEQUENCE [LARGE SCALE GENOMIC DNA]</scope>
    <source>
        <strain evidence="2 3">YLB-03</strain>
    </source>
</reference>
<dbReference type="InterPro" id="IPR004360">
    <property type="entry name" value="Glyas_Fos-R_dOase_dom"/>
</dbReference>
<accession>A0A396S5T7</accession>
<evidence type="ECO:0000313" key="3">
    <source>
        <dbReference type="Proteomes" id="UP000265692"/>
    </source>
</evidence>
<dbReference type="InterPro" id="IPR037523">
    <property type="entry name" value="VOC_core"/>
</dbReference>
<organism evidence="2 3">
    <name type="scientific">Ureibacillus yapensis</name>
    <dbReference type="NCBI Taxonomy" id="2304605"/>
    <lineage>
        <taxon>Bacteria</taxon>
        <taxon>Bacillati</taxon>
        <taxon>Bacillota</taxon>
        <taxon>Bacilli</taxon>
        <taxon>Bacillales</taxon>
        <taxon>Caryophanaceae</taxon>
        <taxon>Ureibacillus</taxon>
    </lineage>
</organism>
<proteinExistence type="predicted"/>
<dbReference type="SUPFAM" id="SSF54593">
    <property type="entry name" value="Glyoxalase/Bleomycin resistance protein/Dihydroxybiphenyl dioxygenase"/>
    <property type="match status" value="1"/>
</dbReference>
<dbReference type="OrthoDB" id="9803079at2"/>
<dbReference type="CDD" id="cd07263">
    <property type="entry name" value="VOC_like"/>
    <property type="match status" value="1"/>
</dbReference>
<keyword evidence="3" id="KW-1185">Reference proteome</keyword>
<dbReference type="PANTHER" id="PTHR36437:SF2">
    <property type="entry name" value="GLYOXALASE_BLEOMYCIN RESISTANCE PROTEIN_DIOXYGENASE"/>
    <property type="match status" value="1"/>
</dbReference>
<dbReference type="PANTHER" id="PTHR36437">
    <property type="entry name" value="GLYOXALASE/BLEOMYCIN RESISTANCE PROTEIN/DIOXYGENASE"/>
    <property type="match status" value="1"/>
</dbReference>
<comment type="caution">
    <text evidence="2">The sequence shown here is derived from an EMBL/GenBank/DDBJ whole genome shotgun (WGS) entry which is preliminary data.</text>
</comment>
<feature type="domain" description="VOC" evidence="1">
    <location>
        <begin position="4"/>
        <end position="124"/>
    </location>
</feature>
<dbReference type="Proteomes" id="UP000265692">
    <property type="component" value="Unassembled WGS sequence"/>
</dbReference>
<dbReference type="Pfam" id="PF00903">
    <property type="entry name" value="Glyoxalase"/>
    <property type="match status" value="1"/>
</dbReference>
<evidence type="ECO:0000259" key="1">
    <source>
        <dbReference type="PROSITE" id="PS51819"/>
    </source>
</evidence>
<dbReference type="Gene3D" id="3.10.180.10">
    <property type="entry name" value="2,3-Dihydroxybiphenyl 1,2-Dioxygenase, domain 1"/>
    <property type="match status" value="1"/>
</dbReference>
<sequence>MIERIGQVMLYVDDQEKAVKFWTEKVGFQLRSEHNGDGMQWFEIAPNEDAQTTFVLHNKEFVAKMSPELNLGTPSIMFYVENLENLYGNLKEKNVTVGEIVQIPGGKVFNFADDEGQYFAVMEKA</sequence>